<evidence type="ECO:0000259" key="4">
    <source>
        <dbReference type="Pfam" id="PF12770"/>
    </source>
</evidence>
<sequence length="909" mass="99004">MALMGKRWSIWQNRRARYAALVLAVTFGIISLSGVIPGRYGIALSATTLAGVSETVPPLSAEENFQLGAEENLQLGAEENLQLGMDYYRNNQLDAAIAPWQSALEQYRRHQNQTGERRVLELLTFIHLELGQYRQVITLAQSTLDVAMGPDHRELRVRIQANLGIAYNALGNYLAAIAAYQQALEDIYNSDDPSARNSEAQVLGLLANAHEGLGNYERTAELHQQSLTLAQQLANPNLEAVAHVNLGATYARLGDYDRAIRQYKTSLDSFQTLGDIQGTVYALNNLGVAYYVQDKLSLAIDQLQQALTIAETSQQPDMIGAALGSLGSLYADQGDYDQALDYHEQSLAIARSTADPKTTTVALNNLGHTLFEAGQLADAAAKLYEAVDVLESLRPGLDDNSQISLFDTQVLTYNLLQQILVAQGNIETALEVAERGRARAFVELVAQQTDNLPEAAKVPNIEQIRTIAKEQKTTLVEYTLVPDDSFKFQGKQRGTSERLYVWVVQPTGNVDFREVDLKPLQQDKNLSIAKLVETSRDRSGIRGASSENAPEDGPGNSRGLIRPGDQVRRAGDPLDWAPYDVTAIDPRAGTVTLSHPDFTLPNPVVALSEVYKINDSAFATVLRPTSQWQDLYQLLIAPIADLLPTSPEDRVVFIPQEQLFLVPFPALQAEDGSYLIEHHTILSAPAIQILGLTNRNNNRLSASQPAGQPERQPAGPPLVVGNPSPMPENLQALPHAGTEAVGIANVLSTRALTGDSATETAIKQQLANASLIHLATHGFFNESNPLQGSLAFAPTDDQDGFLTAAEILTQSLRADLVVLSACDTGRGQITGDGVIGLSRSFLAAGAENVMVSLWQVPDDATAQLMIEFYRQRQHLDNAQALRQAMLATRQQYKDPLAWAAFTLIGAIDS</sequence>
<keyword evidence="1" id="KW-0802">TPR repeat</keyword>
<evidence type="ECO:0000313" key="5">
    <source>
        <dbReference type="EMBL" id="MBT9316590.1"/>
    </source>
</evidence>
<dbReference type="PANTHER" id="PTHR10098">
    <property type="entry name" value="RAPSYN-RELATED"/>
    <property type="match status" value="1"/>
</dbReference>
<feature type="domain" description="CHAT" evidence="4">
    <location>
        <begin position="629"/>
        <end position="906"/>
    </location>
</feature>
<dbReference type="PANTHER" id="PTHR10098:SF108">
    <property type="entry name" value="TETRATRICOPEPTIDE REPEAT PROTEIN 28"/>
    <property type="match status" value="1"/>
</dbReference>
<feature type="domain" description="Rapsyn myristoylation/linker region N-terminal" evidence="3">
    <location>
        <begin position="78"/>
        <end position="147"/>
    </location>
</feature>
<evidence type="ECO:0000256" key="2">
    <source>
        <dbReference type="SAM" id="MobiDB-lite"/>
    </source>
</evidence>
<dbReference type="InterPro" id="IPR011990">
    <property type="entry name" value="TPR-like_helical_dom_sf"/>
</dbReference>
<comment type="caution">
    <text evidence="5">The sequence shown here is derived from an EMBL/GenBank/DDBJ whole genome shotgun (WGS) entry which is preliminary data.</text>
</comment>
<dbReference type="RefSeq" id="WP_215609657.1">
    <property type="nucleotide sequence ID" value="NZ_JADOES010000029.1"/>
</dbReference>
<dbReference type="Proteomes" id="UP000717364">
    <property type="component" value="Unassembled WGS sequence"/>
</dbReference>
<reference evidence="5" key="1">
    <citation type="submission" date="2020-11" db="EMBL/GenBank/DDBJ databases">
        <authorList>
            <person name="Konstantinou D."/>
            <person name="Gkelis S."/>
            <person name="Popin R."/>
            <person name="Fewer D."/>
            <person name="Sivonen K."/>
        </authorList>
    </citation>
    <scope>NUCLEOTIDE SEQUENCE</scope>
    <source>
        <strain evidence="5">TAU-MAC 1115</strain>
    </source>
</reference>
<dbReference type="InterPro" id="IPR019568">
    <property type="entry name" value="Rapsyn_myristoylation/link_N"/>
</dbReference>
<dbReference type="PROSITE" id="PS50005">
    <property type="entry name" value="TPR"/>
    <property type="match status" value="4"/>
</dbReference>
<feature type="repeat" description="TPR" evidence="1">
    <location>
        <begin position="280"/>
        <end position="313"/>
    </location>
</feature>
<dbReference type="InterPro" id="IPR024983">
    <property type="entry name" value="CHAT_dom"/>
</dbReference>
<dbReference type="SUPFAM" id="SSF48452">
    <property type="entry name" value="TPR-like"/>
    <property type="match status" value="2"/>
</dbReference>
<dbReference type="SMART" id="SM00028">
    <property type="entry name" value="TPR"/>
    <property type="match status" value="7"/>
</dbReference>
<dbReference type="Pfam" id="PF10579">
    <property type="entry name" value="Rapsyn_N"/>
    <property type="match status" value="1"/>
</dbReference>
<dbReference type="EMBL" id="JADOES010000029">
    <property type="protein sequence ID" value="MBT9316590.1"/>
    <property type="molecule type" value="Genomic_DNA"/>
</dbReference>
<evidence type="ECO:0000256" key="1">
    <source>
        <dbReference type="PROSITE-ProRule" id="PRU00339"/>
    </source>
</evidence>
<keyword evidence="6" id="KW-1185">Reference proteome</keyword>
<dbReference type="Pfam" id="PF12770">
    <property type="entry name" value="CHAT"/>
    <property type="match status" value="1"/>
</dbReference>
<feature type="repeat" description="TPR" evidence="1">
    <location>
        <begin position="320"/>
        <end position="353"/>
    </location>
</feature>
<dbReference type="GO" id="GO:0043495">
    <property type="term" value="F:protein-membrane adaptor activity"/>
    <property type="evidence" value="ECO:0007669"/>
    <property type="project" value="InterPro"/>
</dbReference>
<proteinExistence type="predicted"/>
<feature type="repeat" description="TPR" evidence="1">
    <location>
        <begin position="240"/>
        <end position="273"/>
    </location>
</feature>
<evidence type="ECO:0000313" key="6">
    <source>
        <dbReference type="Proteomes" id="UP000717364"/>
    </source>
</evidence>
<feature type="repeat" description="TPR" evidence="1">
    <location>
        <begin position="157"/>
        <end position="190"/>
    </location>
</feature>
<gene>
    <name evidence="5" type="ORF">IXB50_14260</name>
</gene>
<dbReference type="PROSITE" id="PS50293">
    <property type="entry name" value="TPR_REGION"/>
    <property type="match status" value="1"/>
</dbReference>
<dbReference type="Gene3D" id="1.25.40.10">
    <property type="entry name" value="Tetratricopeptide repeat domain"/>
    <property type="match status" value="2"/>
</dbReference>
<dbReference type="GO" id="GO:0033130">
    <property type="term" value="F:acetylcholine receptor binding"/>
    <property type="evidence" value="ECO:0007669"/>
    <property type="project" value="InterPro"/>
</dbReference>
<name>A0A947DGZ9_9CYAN</name>
<dbReference type="Pfam" id="PF13176">
    <property type="entry name" value="TPR_7"/>
    <property type="match status" value="1"/>
</dbReference>
<organism evidence="5 6">
    <name type="scientific">Leptothoe spongobia TAU-MAC 1115</name>
    <dbReference type="NCBI Taxonomy" id="1967444"/>
    <lineage>
        <taxon>Bacteria</taxon>
        <taxon>Bacillati</taxon>
        <taxon>Cyanobacteriota</taxon>
        <taxon>Cyanophyceae</taxon>
        <taxon>Nodosilineales</taxon>
        <taxon>Cymatolegaceae</taxon>
        <taxon>Leptothoe</taxon>
        <taxon>Leptothoe spongobia</taxon>
    </lineage>
</organism>
<accession>A0A947DGZ9</accession>
<feature type="region of interest" description="Disordered" evidence="2">
    <location>
        <begin position="537"/>
        <end position="567"/>
    </location>
</feature>
<dbReference type="AlphaFoldDB" id="A0A947DGZ9"/>
<dbReference type="InterPro" id="IPR019734">
    <property type="entry name" value="TPR_rpt"/>
</dbReference>
<evidence type="ECO:0000259" key="3">
    <source>
        <dbReference type="Pfam" id="PF10579"/>
    </source>
</evidence>
<protein>
    <submittedName>
        <fullName evidence="5">CHAT domain-containing protein</fullName>
    </submittedName>
</protein>
<dbReference type="Pfam" id="PF13181">
    <property type="entry name" value="TPR_8"/>
    <property type="match status" value="1"/>
</dbReference>
<reference evidence="5" key="2">
    <citation type="journal article" date="2021" name="Mar. Drugs">
        <title>Genome Reduction and Secondary Metabolism of the Marine Sponge-Associated Cyanobacterium Leptothoe.</title>
        <authorList>
            <person name="Konstantinou D."/>
            <person name="Popin R.V."/>
            <person name="Fewer D.P."/>
            <person name="Sivonen K."/>
            <person name="Gkelis S."/>
        </authorList>
    </citation>
    <scope>NUCLEOTIDE SEQUENCE</scope>
    <source>
        <strain evidence="5">TAU-MAC 1115</strain>
    </source>
</reference>
<dbReference type="Pfam" id="PF13424">
    <property type="entry name" value="TPR_12"/>
    <property type="match status" value="2"/>
</dbReference>
<feature type="region of interest" description="Disordered" evidence="2">
    <location>
        <begin position="698"/>
        <end position="718"/>
    </location>
</feature>